<accession>A0A6A4WVM8</accession>
<protein>
    <recommendedName>
        <fullName evidence="5">Secreted protein</fullName>
    </recommendedName>
</protein>
<evidence type="ECO:0008006" key="5">
    <source>
        <dbReference type="Google" id="ProtNLM"/>
    </source>
</evidence>
<keyword evidence="2" id="KW-0732">Signal</keyword>
<feature type="compositionally biased region" description="Gly residues" evidence="1">
    <location>
        <begin position="126"/>
        <end position="135"/>
    </location>
</feature>
<reference evidence="3 4" key="1">
    <citation type="submission" date="2019-07" db="EMBL/GenBank/DDBJ databases">
        <title>Draft genome assembly of a fouling barnacle, Amphibalanus amphitrite (Darwin, 1854): The first reference genome for Thecostraca.</title>
        <authorList>
            <person name="Kim W."/>
        </authorList>
    </citation>
    <scope>NUCLEOTIDE SEQUENCE [LARGE SCALE GENOMIC DNA]</scope>
    <source>
        <strain evidence="3">SNU_AA5</strain>
        <tissue evidence="3">Soma without cirri and trophi</tissue>
    </source>
</reference>
<evidence type="ECO:0000256" key="1">
    <source>
        <dbReference type="SAM" id="MobiDB-lite"/>
    </source>
</evidence>
<evidence type="ECO:0000313" key="4">
    <source>
        <dbReference type="Proteomes" id="UP000440578"/>
    </source>
</evidence>
<comment type="caution">
    <text evidence="3">The sequence shown here is derived from an EMBL/GenBank/DDBJ whole genome shotgun (WGS) entry which is preliminary data.</text>
</comment>
<dbReference type="AlphaFoldDB" id="A0A6A4WVM8"/>
<feature type="region of interest" description="Disordered" evidence="1">
    <location>
        <begin position="93"/>
        <end position="158"/>
    </location>
</feature>
<evidence type="ECO:0000256" key="2">
    <source>
        <dbReference type="SAM" id="SignalP"/>
    </source>
</evidence>
<evidence type="ECO:0000313" key="3">
    <source>
        <dbReference type="EMBL" id="KAF0306161.1"/>
    </source>
</evidence>
<keyword evidence="4" id="KW-1185">Reference proteome</keyword>
<dbReference type="EMBL" id="VIIS01000686">
    <property type="protein sequence ID" value="KAF0306161.1"/>
    <property type="molecule type" value="Genomic_DNA"/>
</dbReference>
<sequence length="158" mass="16873">MLRAAACLLALSAAVAGSTSAPERAVCAFQQQEQEFDTDGHPVTIQVAADRERSPCGPGRRCQPLRWNVDYLHRGVPMQKNVTVAWVCAADEPPVAAAPQPKLSGGRRRRRGRGRDRSGGRHRGRGGPAGGGGRAAQGRPGANSETERRSSVWETIPD</sequence>
<feature type="chain" id="PRO_5025509943" description="Secreted protein" evidence="2">
    <location>
        <begin position="21"/>
        <end position="158"/>
    </location>
</feature>
<feature type="compositionally biased region" description="Basic residues" evidence="1">
    <location>
        <begin position="105"/>
        <end position="125"/>
    </location>
</feature>
<proteinExistence type="predicted"/>
<dbReference type="Proteomes" id="UP000440578">
    <property type="component" value="Unassembled WGS sequence"/>
</dbReference>
<name>A0A6A4WVM8_AMPAM</name>
<organism evidence="3 4">
    <name type="scientific">Amphibalanus amphitrite</name>
    <name type="common">Striped barnacle</name>
    <name type="synonym">Balanus amphitrite</name>
    <dbReference type="NCBI Taxonomy" id="1232801"/>
    <lineage>
        <taxon>Eukaryota</taxon>
        <taxon>Metazoa</taxon>
        <taxon>Ecdysozoa</taxon>
        <taxon>Arthropoda</taxon>
        <taxon>Crustacea</taxon>
        <taxon>Multicrustacea</taxon>
        <taxon>Cirripedia</taxon>
        <taxon>Thoracica</taxon>
        <taxon>Thoracicalcarea</taxon>
        <taxon>Balanomorpha</taxon>
        <taxon>Balanoidea</taxon>
        <taxon>Balanidae</taxon>
        <taxon>Amphibalaninae</taxon>
        <taxon>Amphibalanus</taxon>
    </lineage>
</organism>
<gene>
    <name evidence="3" type="ORF">FJT64_022303</name>
</gene>
<feature type="signal peptide" evidence="2">
    <location>
        <begin position="1"/>
        <end position="20"/>
    </location>
</feature>